<name>A0A382QH33_9ZZZZ</name>
<dbReference type="Gene3D" id="3.40.630.10">
    <property type="entry name" value="Zn peptidases"/>
    <property type="match status" value="1"/>
</dbReference>
<dbReference type="InterPro" id="IPR002933">
    <property type="entry name" value="Peptidase_M20"/>
</dbReference>
<dbReference type="GO" id="GO:0005737">
    <property type="term" value="C:cytoplasm"/>
    <property type="evidence" value="ECO:0007669"/>
    <property type="project" value="TreeGrafter"/>
</dbReference>
<accession>A0A382QH33</accession>
<dbReference type="GO" id="GO:0046657">
    <property type="term" value="P:folic acid catabolic process"/>
    <property type="evidence" value="ECO:0007669"/>
    <property type="project" value="TreeGrafter"/>
</dbReference>
<reference evidence="1" key="1">
    <citation type="submission" date="2018-05" db="EMBL/GenBank/DDBJ databases">
        <authorList>
            <person name="Lanie J.A."/>
            <person name="Ng W.-L."/>
            <person name="Kazmierczak K.M."/>
            <person name="Andrzejewski T.M."/>
            <person name="Davidsen T.M."/>
            <person name="Wayne K.J."/>
            <person name="Tettelin H."/>
            <person name="Glass J.I."/>
            <person name="Rusch D."/>
            <person name="Podicherti R."/>
            <person name="Tsui H.-C.T."/>
            <person name="Winkler M.E."/>
        </authorList>
    </citation>
    <scope>NUCLEOTIDE SEQUENCE</scope>
</reference>
<dbReference type="GO" id="GO:0016805">
    <property type="term" value="F:dipeptidase activity"/>
    <property type="evidence" value="ECO:0007669"/>
    <property type="project" value="TreeGrafter"/>
</dbReference>
<dbReference type="SUPFAM" id="SSF53187">
    <property type="entry name" value="Zn-dependent exopeptidases"/>
    <property type="match status" value="1"/>
</dbReference>
<feature type="non-terminal residue" evidence="1">
    <location>
        <position position="206"/>
    </location>
</feature>
<dbReference type="EMBL" id="UINC01114138">
    <property type="protein sequence ID" value="SVC84240.1"/>
    <property type="molecule type" value="Genomic_DNA"/>
</dbReference>
<sequence length="206" mass="22479">MITRSFESHNSFWTHLMILFVAVLLSFCPAEAKEKWTKNKKAVVASVEKHEKELTGISDNIWSYAELSLVEHQSSKALSDYAEKNGFKVERGVAGMPTAIVATYGSGRPRIGILGEFDANAGISQKKQPSKEARIAGAPGHGCGHNLFGTGSLGAAIAIKELMEKKKLKGTIVFFGTPAEETIFGKTYMARAGLFNDLDICMDWHP</sequence>
<dbReference type="PANTHER" id="PTHR30575:SF0">
    <property type="entry name" value="XAA-ARG DIPEPTIDASE"/>
    <property type="match status" value="1"/>
</dbReference>
<dbReference type="PANTHER" id="PTHR30575">
    <property type="entry name" value="PEPTIDASE M20"/>
    <property type="match status" value="1"/>
</dbReference>
<protein>
    <recommendedName>
        <fullName evidence="2">Peptidase M20 dimerisation domain-containing protein</fullName>
    </recommendedName>
</protein>
<dbReference type="InterPro" id="IPR052030">
    <property type="entry name" value="Peptidase_M20/M20A_hydrolases"/>
</dbReference>
<dbReference type="AlphaFoldDB" id="A0A382QH33"/>
<dbReference type="GO" id="GO:0071713">
    <property type="term" value="F:para-aminobenzoyl-glutamate hydrolase activity"/>
    <property type="evidence" value="ECO:0007669"/>
    <property type="project" value="TreeGrafter"/>
</dbReference>
<evidence type="ECO:0000313" key="1">
    <source>
        <dbReference type="EMBL" id="SVC84240.1"/>
    </source>
</evidence>
<gene>
    <name evidence="1" type="ORF">METZ01_LOCUS337094</name>
</gene>
<evidence type="ECO:0008006" key="2">
    <source>
        <dbReference type="Google" id="ProtNLM"/>
    </source>
</evidence>
<proteinExistence type="predicted"/>
<organism evidence="1">
    <name type="scientific">marine metagenome</name>
    <dbReference type="NCBI Taxonomy" id="408172"/>
    <lineage>
        <taxon>unclassified sequences</taxon>
        <taxon>metagenomes</taxon>
        <taxon>ecological metagenomes</taxon>
    </lineage>
</organism>
<dbReference type="Pfam" id="PF01546">
    <property type="entry name" value="Peptidase_M20"/>
    <property type="match status" value="1"/>
</dbReference>